<reference evidence="3 4" key="1">
    <citation type="journal article" date="2017" name="Front. Genet.">
        <title>Draft sequencing of the heterozygous diploid genome of Satsuma (Citrus unshiu Marc.) using a hybrid assembly approach.</title>
        <authorList>
            <person name="Shimizu T."/>
            <person name="Tanizawa Y."/>
            <person name="Mochizuki T."/>
            <person name="Nagasaki H."/>
            <person name="Yoshioka T."/>
            <person name="Toyoda A."/>
            <person name="Fujiyama A."/>
            <person name="Kaminuma E."/>
            <person name="Nakamura Y."/>
        </authorList>
    </citation>
    <scope>NUCLEOTIDE SEQUENCE [LARGE SCALE GENOMIC DNA]</scope>
    <source>
        <strain evidence="4">cv. Miyagawa wase</strain>
    </source>
</reference>
<proteinExistence type="predicted"/>
<keyword evidence="1" id="KW-0611">Plant defense</keyword>
<dbReference type="STRING" id="55188.A0A2H5QY85"/>
<dbReference type="PRINTS" id="PR00364">
    <property type="entry name" value="DISEASERSIST"/>
</dbReference>
<keyword evidence="2" id="KW-0175">Coiled coil</keyword>
<dbReference type="Proteomes" id="UP000236630">
    <property type="component" value="Unassembled WGS sequence"/>
</dbReference>
<evidence type="ECO:0008006" key="5">
    <source>
        <dbReference type="Google" id="ProtNLM"/>
    </source>
</evidence>
<feature type="non-terminal residue" evidence="3">
    <location>
        <position position="246"/>
    </location>
</feature>
<dbReference type="InterPro" id="IPR050905">
    <property type="entry name" value="Plant_NBS-LRR"/>
</dbReference>
<comment type="caution">
    <text evidence="3">The sequence shown here is derived from an EMBL/GenBank/DDBJ whole genome shotgun (WGS) entry which is preliminary data.</text>
</comment>
<evidence type="ECO:0000256" key="2">
    <source>
        <dbReference type="SAM" id="Coils"/>
    </source>
</evidence>
<dbReference type="SUPFAM" id="SSF52540">
    <property type="entry name" value="P-loop containing nucleoside triphosphate hydrolases"/>
    <property type="match status" value="1"/>
</dbReference>
<name>A0A2H5QY85_CITUN</name>
<dbReference type="PANTHER" id="PTHR33463">
    <property type="entry name" value="NB-ARC DOMAIN-CONTAINING PROTEIN-RELATED"/>
    <property type="match status" value="1"/>
</dbReference>
<evidence type="ECO:0000313" key="4">
    <source>
        <dbReference type="Proteomes" id="UP000236630"/>
    </source>
</evidence>
<dbReference type="AlphaFoldDB" id="A0A2H5QY85"/>
<organism evidence="3 4">
    <name type="scientific">Citrus unshiu</name>
    <name type="common">Satsuma mandarin</name>
    <name type="synonym">Citrus nobilis var. unshiu</name>
    <dbReference type="NCBI Taxonomy" id="55188"/>
    <lineage>
        <taxon>Eukaryota</taxon>
        <taxon>Viridiplantae</taxon>
        <taxon>Streptophyta</taxon>
        <taxon>Embryophyta</taxon>
        <taxon>Tracheophyta</taxon>
        <taxon>Spermatophyta</taxon>
        <taxon>Magnoliopsida</taxon>
        <taxon>eudicotyledons</taxon>
        <taxon>Gunneridae</taxon>
        <taxon>Pentapetalae</taxon>
        <taxon>rosids</taxon>
        <taxon>malvids</taxon>
        <taxon>Sapindales</taxon>
        <taxon>Rutaceae</taxon>
        <taxon>Aurantioideae</taxon>
        <taxon>Citrus</taxon>
    </lineage>
</organism>
<feature type="coiled-coil region" evidence="2">
    <location>
        <begin position="29"/>
        <end position="56"/>
    </location>
</feature>
<dbReference type="InterPro" id="IPR027417">
    <property type="entry name" value="P-loop_NTPase"/>
</dbReference>
<dbReference type="Gene3D" id="3.40.50.300">
    <property type="entry name" value="P-loop containing nucleotide triphosphate hydrolases"/>
    <property type="match status" value="1"/>
</dbReference>
<keyword evidence="4" id="KW-1185">Reference proteome</keyword>
<dbReference type="EMBL" id="BDQV01001153">
    <property type="protein sequence ID" value="GAY69265.1"/>
    <property type="molecule type" value="Genomic_DNA"/>
</dbReference>
<dbReference type="PANTHER" id="PTHR33463:SF198">
    <property type="entry name" value="RPP4C3"/>
    <property type="match status" value="1"/>
</dbReference>
<gene>
    <name evidence="3" type="ORF">CUMW_270550</name>
</gene>
<accession>A0A2H5QY85</accession>
<protein>
    <recommendedName>
        <fullName evidence="5">NB-ARC domain-containing protein</fullName>
    </recommendedName>
</protein>
<sequence>MLEIIVTIVLELVKCLAPPTARQLVHLRKRNYNANFENIKAEMEKLKVEHEESTNKRCLKGLCPNWKTRYQLSKKVETEVKAIIELGEEVKKFDTSIKNALTEANVSIIGVYGIGGIRKTTLVKEFARQAREKKLFYRIQGEIAEKLGLELSDEAEYRRASKLYERLKSENKILVILDNIWKHLELETQEIGNLTEQEAWRLFKIMNGDDVENCKFKSTAINVAKACGGLPIALTTVARALRNKSP</sequence>
<evidence type="ECO:0000256" key="1">
    <source>
        <dbReference type="ARBA" id="ARBA00022821"/>
    </source>
</evidence>
<evidence type="ECO:0000313" key="3">
    <source>
        <dbReference type="EMBL" id="GAY69265.1"/>
    </source>
</evidence>